<dbReference type="AlphaFoldDB" id="A0A3A2ZUK0"/>
<proteinExistence type="predicted"/>
<accession>A0A3A2ZUK0</accession>
<comment type="caution">
    <text evidence="3">The sequence shown here is derived from an EMBL/GenBank/DDBJ whole genome shotgun (WGS) entry which is preliminary data.</text>
</comment>
<name>A0A3A2ZUK0_9EURO</name>
<dbReference type="Proteomes" id="UP000266188">
    <property type="component" value="Unassembled WGS sequence"/>
</dbReference>
<feature type="chain" id="PRO_5017177090" evidence="2">
    <location>
        <begin position="20"/>
        <end position="157"/>
    </location>
</feature>
<dbReference type="STRING" id="2070753.A0A3A2ZUK0"/>
<keyword evidence="2" id="KW-0732">Signal</keyword>
<gene>
    <name evidence="3" type="ORF">PHISCL_00847</name>
</gene>
<organism evidence="3 4">
    <name type="scientific">Aspergillus sclerotialis</name>
    <dbReference type="NCBI Taxonomy" id="2070753"/>
    <lineage>
        <taxon>Eukaryota</taxon>
        <taxon>Fungi</taxon>
        <taxon>Dikarya</taxon>
        <taxon>Ascomycota</taxon>
        <taxon>Pezizomycotina</taxon>
        <taxon>Eurotiomycetes</taxon>
        <taxon>Eurotiomycetidae</taxon>
        <taxon>Eurotiales</taxon>
        <taxon>Aspergillaceae</taxon>
        <taxon>Aspergillus</taxon>
        <taxon>Aspergillus subgen. Polypaecilum</taxon>
    </lineage>
</organism>
<dbReference type="OrthoDB" id="3508621at2759"/>
<dbReference type="EMBL" id="MVGC01000014">
    <property type="protein sequence ID" value="RJE26822.1"/>
    <property type="molecule type" value="Genomic_DNA"/>
</dbReference>
<evidence type="ECO:0000313" key="4">
    <source>
        <dbReference type="Proteomes" id="UP000266188"/>
    </source>
</evidence>
<feature type="signal peptide" evidence="2">
    <location>
        <begin position="1"/>
        <end position="19"/>
    </location>
</feature>
<feature type="region of interest" description="Disordered" evidence="1">
    <location>
        <begin position="18"/>
        <end position="42"/>
    </location>
</feature>
<evidence type="ECO:0000313" key="3">
    <source>
        <dbReference type="EMBL" id="RJE26822.1"/>
    </source>
</evidence>
<evidence type="ECO:0000256" key="2">
    <source>
        <dbReference type="SAM" id="SignalP"/>
    </source>
</evidence>
<keyword evidence="4" id="KW-1185">Reference proteome</keyword>
<evidence type="ECO:0000256" key="1">
    <source>
        <dbReference type="SAM" id="MobiDB-lite"/>
    </source>
</evidence>
<protein>
    <submittedName>
        <fullName evidence="3">Uncharacterized protein</fullName>
    </submittedName>
</protein>
<reference evidence="4" key="1">
    <citation type="submission" date="2017-02" db="EMBL/GenBank/DDBJ databases">
        <authorList>
            <person name="Tafer H."/>
            <person name="Lopandic K."/>
        </authorList>
    </citation>
    <scope>NUCLEOTIDE SEQUENCE [LARGE SCALE GENOMIC DNA]</scope>
    <source>
        <strain evidence="4">CBS 366.77</strain>
    </source>
</reference>
<sequence>MLYFHWLSGFLAAGQKASAKYPEDEKQEEEEEDMPLKSDTPGPRELWHLIHPPTKDEQIVNTALINFLTALILHHPFSSRWYLHRIPFKVDVKDASFEARTDGYLEDRATGKVRALVEVKAAHREDKRKQICMQEAAQMVGWILTDNSDEQMMKPGR</sequence>